<dbReference type="Gene3D" id="3.40.50.800">
    <property type="entry name" value="Anticodon-binding domain"/>
    <property type="match status" value="1"/>
</dbReference>
<evidence type="ECO:0000256" key="2">
    <source>
        <dbReference type="ARBA" id="ARBA00022840"/>
    </source>
</evidence>
<accession>A0AA38PUC4</accession>
<dbReference type="PANTHER" id="PTHR11476:SF7">
    <property type="entry name" value="HISTIDINE--TRNA LIGASE"/>
    <property type="match status" value="1"/>
</dbReference>
<dbReference type="GO" id="GO:0006427">
    <property type="term" value="P:histidyl-tRNA aminoacylation"/>
    <property type="evidence" value="ECO:0007669"/>
    <property type="project" value="TreeGrafter"/>
</dbReference>
<dbReference type="PROSITE" id="PS50011">
    <property type="entry name" value="PROTEIN_KINASE_DOM"/>
    <property type="match status" value="1"/>
</dbReference>
<dbReference type="GO" id="GO:0005739">
    <property type="term" value="C:mitochondrion"/>
    <property type="evidence" value="ECO:0007669"/>
    <property type="project" value="TreeGrafter"/>
</dbReference>
<reference evidence="4" key="1">
    <citation type="submission" date="2022-08" db="EMBL/GenBank/DDBJ databases">
        <authorList>
            <consortium name="DOE Joint Genome Institute"/>
            <person name="Min B."/>
            <person name="Riley R."/>
            <person name="Sierra-Patev S."/>
            <person name="Naranjo-Ortiz M."/>
            <person name="Looney B."/>
            <person name="Konkel Z."/>
            <person name="Slot J.C."/>
            <person name="Sakamoto Y."/>
            <person name="Steenwyk J.L."/>
            <person name="Rokas A."/>
            <person name="Carro J."/>
            <person name="Camarero S."/>
            <person name="Ferreira P."/>
            <person name="Molpeceres G."/>
            <person name="Ruiz-Duenas F.J."/>
            <person name="Serrano A."/>
            <person name="Henrissat B."/>
            <person name="Drula E."/>
            <person name="Hughes K.W."/>
            <person name="Mata J.L."/>
            <person name="Ishikawa N.K."/>
            <person name="Vargas-Isla R."/>
            <person name="Ushijima S."/>
            <person name="Smith C.A."/>
            <person name="Ahrendt S."/>
            <person name="Andreopoulos W."/>
            <person name="He G."/>
            <person name="Labutti K."/>
            <person name="Lipzen A."/>
            <person name="Ng V."/>
            <person name="Sandor L."/>
            <person name="Barry K."/>
            <person name="Martinez A.T."/>
            <person name="Xiao Y."/>
            <person name="Gibbons J.G."/>
            <person name="Terashima K."/>
            <person name="Hibbett D.S."/>
            <person name="Grigoriev I.V."/>
        </authorList>
    </citation>
    <scope>NUCLEOTIDE SEQUENCE</scope>
    <source>
        <strain evidence="4">TFB7829</strain>
    </source>
</reference>
<dbReference type="PANTHER" id="PTHR11476">
    <property type="entry name" value="HISTIDYL-TRNA SYNTHETASE"/>
    <property type="match status" value="1"/>
</dbReference>
<dbReference type="GO" id="GO:0004672">
    <property type="term" value="F:protein kinase activity"/>
    <property type="evidence" value="ECO:0007669"/>
    <property type="project" value="InterPro"/>
</dbReference>
<dbReference type="Gene3D" id="3.30.930.10">
    <property type="entry name" value="Bira Bifunctional Protein, Domain 2"/>
    <property type="match status" value="1"/>
</dbReference>
<proteinExistence type="predicted"/>
<dbReference type="InterPro" id="IPR045864">
    <property type="entry name" value="aa-tRNA-synth_II/BPL/LPL"/>
</dbReference>
<dbReference type="AlphaFoldDB" id="A0AA38PUC4"/>
<protein>
    <recommendedName>
        <fullName evidence="3">Protein kinase domain-containing protein</fullName>
    </recommendedName>
</protein>
<dbReference type="InterPro" id="IPR036621">
    <property type="entry name" value="Anticodon-bd_dom_sf"/>
</dbReference>
<dbReference type="Gene3D" id="1.10.510.10">
    <property type="entry name" value="Transferase(Phosphotransferase) domain 1"/>
    <property type="match status" value="1"/>
</dbReference>
<dbReference type="GO" id="GO:0005829">
    <property type="term" value="C:cytosol"/>
    <property type="evidence" value="ECO:0007669"/>
    <property type="project" value="TreeGrafter"/>
</dbReference>
<dbReference type="InterPro" id="IPR000719">
    <property type="entry name" value="Prot_kinase_dom"/>
</dbReference>
<dbReference type="Proteomes" id="UP001163850">
    <property type="component" value="Unassembled WGS sequence"/>
</dbReference>
<dbReference type="EMBL" id="MU802087">
    <property type="protein sequence ID" value="KAJ3981930.1"/>
    <property type="molecule type" value="Genomic_DNA"/>
</dbReference>
<dbReference type="InterPro" id="IPR011009">
    <property type="entry name" value="Kinase-like_dom_sf"/>
</dbReference>
<dbReference type="SUPFAM" id="SSF55681">
    <property type="entry name" value="Class II aaRS and biotin synthetases"/>
    <property type="match status" value="1"/>
</dbReference>
<organism evidence="4 5">
    <name type="scientific">Lentinula detonsa</name>
    <dbReference type="NCBI Taxonomy" id="2804962"/>
    <lineage>
        <taxon>Eukaryota</taxon>
        <taxon>Fungi</taxon>
        <taxon>Dikarya</taxon>
        <taxon>Basidiomycota</taxon>
        <taxon>Agaricomycotina</taxon>
        <taxon>Agaricomycetes</taxon>
        <taxon>Agaricomycetidae</taxon>
        <taxon>Agaricales</taxon>
        <taxon>Marasmiineae</taxon>
        <taxon>Omphalotaceae</taxon>
        <taxon>Lentinula</taxon>
    </lineage>
</organism>
<keyword evidence="2" id="KW-0067">ATP-binding</keyword>
<dbReference type="InterPro" id="IPR024435">
    <property type="entry name" value="HisRS-related_dom"/>
</dbReference>
<feature type="domain" description="Protein kinase" evidence="3">
    <location>
        <begin position="1"/>
        <end position="150"/>
    </location>
</feature>
<dbReference type="GO" id="GO:0032543">
    <property type="term" value="P:mitochondrial translation"/>
    <property type="evidence" value="ECO:0007669"/>
    <property type="project" value="TreeGrafter"/>
</dbReference>
<dbReference type="InterPro" id="IPR008271">
    <property type="entry name" value="Ser/Thr_kinase_AS"/>
</dbReference>
<dbReference type="Pfam" id="PF12745">
    <property type="entry name" value="HGTP_anticodon2"/>
    <property type="match status" value="1"/>
</dbReference>
<dbReference type="GO" id="GO:0005524">
    <property type="term" value="F:ATP binding"/>
    <property type="evidence" value="ECO:0007669"/>
    <property type="project" value="UniProtKB-KW"/>
</dbReference>
<dbReference type="GO" id="GO:0004821">
    <property type="term" value="F:histidine-tRNA ligase activity"/>
    <property type="evidence" value="ECO:0007669"/>
    <property type="project" value="TreeGrafter"/>
</dbReference>
<evidence type="ECO:0000313" key="5">
    <source>
        <dbReference type="Proteomes" id="UP001163850"/>
    </source>
</evidence>
<dbReference type="PROSITE" id="PS00108">
    <property type="entry name" value="PROTEIN_KINASE_ST"/>
    <property type="match status" value="1"/>
</dbReference>
<comment type="caution">
    <text evidence="4">The sequence shown here is derived from an EMBL/GenBank/DDBJ whole genome shotgun (WGS) entry which is preliminary data.</text>
</comment>
<sequence length="762" mass="85586">MSNLGILHRDIKLTNIFIDGNGDCKAPQADMTLEVSTRLYIAPEVQSPRRGPANHSKVNMYSLGIVFFEMDYAFSAGSNCIFVLERLRKPDIQFPATWDPSRTPQRGKCVHQNCFYENACLPLATVITWLLQHEPDQRPSAVELSQSPLMLPRMEDEYFKGALRLMGTFRSLRFRNHELSEENYLSAKPDSPHLQTVLSALFSNSPKPVRGFLYNQEAELLEYASLNGVVQDRLGTIFRLHGAVDMEPPLLIPVTNSDDKTQATFVDRHGEVVALPNNLIVPFARLAAREKVQRIKRLIPSHPKVWKAGIFDIITPDLLHGPIAAGAEILAVAHDILDSFPNLTPTYEVHISHSDIVTMIVERIPSSQRTSVLDIIQHTKSSSSQKKANLLKKGKACFVVSSMSWTCLQMQVKSYKLFTFSWFLTSNPTDDDIDAIMSRLEKISPLLVEQLRSAVDEVKATIQHAVCAGVTQPIFFRLLMLGSYFTHFRSGVLVEVAKKSKRTDILAAGGRSLHQKSKGPGSFAFGLQIDVEKISVMLALFQSTSVPPLIKEARSFGFWSPRRCDVHVISYHPGFLQERFEVVAWLWQHGISADLMYESGLQEVEQENQVDMCEREGILFTVYPRPRVGRRDMAAFKVKSILKGSEYKVLLMTMLNMAYTPSSQYVGPSRLTDWLDFSLSYDSNVFLLPEPFGADAQLSELPSCSQTCAEDALLAIASPFASPSLPRGAIVSNVQFWIEVSWLWTLHKVAIWGEFEIAARKS</sequence>
<evidence type="ECO:0000313" key="4">
    <source>
        <dbReference type="EMBL" id="KAJ3981930.1"/>
    </source>
</evidence>
<dbReference type="Pfam" id="PF00069">
    <property type="entry name" value="Pkinase"/>
    <property type="match status" value="1"/>
</dbReference>
<name>A0AA38PUC4_9AGAR</name>
<dbReference type="GO" id="GO:0003723">
    <property type="term" value="F:RNA binding"/>
    <property type="evidence" value="ECO:0007669"/>
    <property type="project" value="TreeGrafter"/>
</dbReference>
<keyword evidence="1" id="KW-0547">Nucleotide-binding</keyword>
<evidence type="ECO:0000256" key="1">
    <source>
        <dbReference type="ARBA" id="ARBA00022741"/>
    </source>
</evidence>
<gene>
    <name evidence="4" type="ORF">F5890DRAFT_1611438</name>
</gene>
<dbReference type="SUPFAM" id="SSF56112">
    <property type="entry name" value="Protein kinase-like (PK-like)"/>
    <property type="match status" value="1"/>
</dbReference>
<evidence type="ECO:0000259" key="3">
    <source>
        <dbReference type="PROSITE" id="PS50011"/>
    </source>
</evidence>